<dbReference type="STRING" id="1499967.U27_06403"/>
<dbReference type="Proteomes" id="UP000030661">
    <property type="component" value="Unassembled WGS sequence"/>
</dbReference>
<organism evidence="1">
    <name type="scientific">Vecturithrix granuli</name>
    <dbReference type="NCBI Taxonomy" id="1499967"/>
    <lineage>
        <taxon>Bacteria</taxon>
        <taxon>Candidatus Moduliflexota</taxon>
        <taxon>Candidatus Vecturitrichia</taxon>
        <taxon>Candidatus Vecturitrichales</taxon>
        <taxon>Candidatus Vecturitrichaceae</taxon>
        <taxon>Candidatus Vecturithrix</taxon>
    </lineage>
</organism>
<dbReference type="CDD" id="cd03801">
    <property type="entry name" value="GT4_PimA-like"/>
    <property type="match status" value="1"/>
</dbReference>
<dbReference type="AlphaFoldDB" id="A0A081C4B4"/>
<dbReference type="InterPro" id="IPR017521">
    <property type="entry name" value="Sugar_tfrase_PEP-CTERM_Stp1"/>
</dbReference>
<dbReference type="EMBL" id="DF820470">
    <property type="protein sequence ID" value="GAK59419.1"/>
    <property type="molecule type" value="Genomic_DNA"/>
</dbReference>
<dbReference type="GO" id="GO:0016757">
    <property type="term" value="F:glycosyltransferase activity"/>
    <property type="evidence" value="ECO:0007669"/>
    <property type="project" value="TreeGrafter"/>
</dbReference>
<gene>
    <name evidence="1" type="ORF">U27_06403</name>
</gene>
<reference evidence="1" key="1">
    <citation type="journal article" date="2015" name="PeerJ">
        <title>First genomic representation of candidate bacterial phylum KSB3 points to enhanced environmental sensing as a trigger of wastewater bulking.</title>
        <authorList>
            <person name="Sekiguchi Y."/>
            <person name="Ohashi A."/>
            <person name="Parks D.H."/>
            <person name="Yamauchi T."/>
            <person name="Tyson G.W."/>
            <person name="Hugenholtz P."/>
        </authorList>
    </citation>
    <scope>NUCLEOTIDE SEQUENCE [LARGE SCALE GENOMIC DNA]</scope>
</reference>
<sequence>MNILFLSQRVPFPPKKGDKLRSFNEIKFLARTHQIFLACLTDNQEDFHYEDKLKAYCQSVDIVLHSSLRSNIQALCSICSSKPLTLGYFYSKQLYTIIKHRLEEQQIDLIFVYCSSMAQYVEHIQHIPKVIDFVDIDSEKWHQYTRYARFPQKFIYRLESQRLRTYEIFLANTFQHCFLVSEKEVADFQKLVCPCSRMTPILNGVDTEMFHPSSEPYDPTAIVFTGAMDYWANVETVRYFCHEILPRIQRAIPEVKFYIVGRDPSPEVQALGKNQTNIIVTGSVEHIQPYVLKSVVFIAPMRIARGVQNKILEAMAMGVPVVTNSLGFEGIIAEPGQSVLVEDQPDQFAEQVIRLMNDPSLRNTLAQNAREVIEKYYNWDTNLEKLEHILAEFTH</sequence>
<dbReference type="eggNOG" id="COG0438">
    <property type="taxonomic scope" value="Bacteria"/>
</dbReference>
<evidence type="ECO:0000313" key="2">
    <source>
        <dbReference type="Proteomes" id="UP000030661"/>
    </source>
</evidence>
<dbReference type="PANTHER" id="PTHR12526:SF600">
    <property type="entry name" value="GLYCOSYL TRANSFERASE GROUP 1"/>
    <property type="match status" value="1"/>
</dbReference>
<dbReference type="Gene3D" id="3.40.50.2000">
    <property type="entry name" value="Glycogen Phosphorylase B"/>
    <property type="match status" value="2"/>
</dbReference>
<dbReference type="Pfam" id="PF13692">
    <property type="entry name" value="Glyco_trans_1_4"/>
    <property type="match status" value="1"/>
</dbReference>
<name>A0A081C4B4_VECG1</name>
<evidence type="ECO:0000313" key="1">
    <source>
        <dbReference type="EMBL" id="GAK59419.1"/>
    </source>
</evidence>
<protein>
    <submittedName>
        <fullName evidence="1">Glycosyl transferase, group I</fullName>
    </submittedName>
</protein>
<dbReference type="HOGENOM" id="CLU_028014_3_0_0"/>
<dbReference type="SUPFAM" id="SSF53756">
    <property type="entry name" value="UDP-Glycosyltransferase/glycogen phosphorylase"/>
    <property type="match status" value="1"/>
</dbReference>
<dbReference type="PANTHER" id="PTHR12526">
    <property type="entry name" value="GLYCOSYLTRANSFERASE"/>
    <property type="match status" value="1"/>
</dbReference>
<accession>A0A081C4B4</accession>
<keyword evidence="1" id="KW-0808">Transferase</keyword>
<dbReference type="NCBIfam" id="TIGR03087">
    <property type="entry name" value="stp1"/>
    <property type="match status" value="1"/>
</dbReference>
<proteinExistence type="predicted"/>
<keyword evidence="2" id="KW-1185">Reference proteome</keyword>